<name>A0A941IN93_9ACTN</name>
<dbReference type="InterPro" id="IPR029016">
    <property type="entry name" value="GAF-like_dom_sf"/>
</dbReference>
<dbReference type="PROSITE" id="PS50921">
    <property type="entry name" value="ANTAR"/>
    <property type="match status" value="1"/>
</dbReference>
<keyword evidence="2" id="KW-0804">Transcription</keyword>
<feature type="domain" description="ANTAR" evidence="3">
    <location>
        <begin position="107"/>
        <end position="168"/>
    </location>
</feature>
<dbReference type="Gene3D" id="3.30.450.40">
    <property type="match status" value="1"/>
</dbReference>
<evidence type="ECO:0000313" key="5">
    <source>
        <dbReference type="Proteomes" id="UP000676325"/>
    </source>
</evidence>
<organism evidence="4 5">
    <name type="scientific">Actinospica acidithermotolerans</name>
    <dbReference type="NCBI Taxonomy" id="2828514"/>
    <lineage>
        <taxon>Bacteria</taxon>
        <taxon>Bacillati</taxon>
        <taxon>Actinomycetota</taxon>
        <taxon>Actinomycetes</taxon>
        <taxon>Catenulisporales</taxon>
        <taxon>Actinospicaceae</taxon>
        <taxon>Actinospica</taxon>
    </lineage>
</organism>
<dbReference type="SUPFAM" id="SSF52172">
    <property type="entry name" value="CheY-like"/>
    <property type="match status" value="1"/>
</dbReference>
<evidence type="ECO:0000259" key="3">
    <source>
        <dbReference type="PROSITE" id="PS50921"/>
    </source>
</evidence>
<dbReference type="InterPro" id="IPR005561">
    <property type="entry name" value="ANTAR"/>
</dbReference>
<sequence>MQTRACTDDVVLRLDRLQSRFREGPCFAAGSASDRSVITVPDTAAEKRWPRFAAEAARLGVRSVIACAVTVPGSGMLSLNLHALTPEAFDPVATRNATFLAAYGAAVLGQARLAENLNSALANRQAIGEAGGILMERHRIDSAEAFARLSRASQRLNVKLRLLAEYVVRTGADPDDIGPDDLTGR</sequence>
<dbReference type="EMBL" id="JAGSOH010000080">
    <property type="protein sequence ID" value="MBR7829286.1"/>
    <property type="molecule type" value="Genomic_DNA"/>
</dbReference>
<dbReference type="InterPro" id="IPR011006">
    <property type="entry name" value="CheY-like_superfamily"/>
</dbReference>
<keyword evidence="1" id="KW-0805">Transcription regulation</keyword>
<dbReference type="InterPro" id="IPR036388">
    <property type="entry name" value="WH-like_DNA-bd_sf"/>
</dbReference>
<proteinExistence type="predicted"/>
<protein>
    <submittedName>
        <fullName evidence="4">ANTAR domain-containing protein</fullName>
    </submittedName>
</protein>
<gene>
    <name evidence="4" type="ORF">KDK95_23465</name>
</gene>
<dbReference type="SUPFAM" id="SSF55781">
    <property type="entry name" value="GAF domain-like"/>
    <property type="match status" value="1"/>
</dbReference>
<evidence type="ECO:0000256" key="1">
    <source>
        <dbReference type="ARBA" id="ARBA00023015"/>
    </source>
</evidence>
<evidence type="ECO:0000313" key="4">
    <source>
        <dbReference type="EMBL" id="MBR7829286.1"/>
    </source>
</evidence>
<dbReference type="Proteomes" id="UP000676325">
    <property type="component" value="Unassembled WGS sequence"/>
</dbReference>
<dbReference type="RefSeq" id="WP_212520420.1">
    <property type="nucleotide sequence ID" value="NZ_JAGSOH010000080.1"/>
</dbReference>
<dbReference type="Gene3D" id="1.10.10.10">
    <property type="entry name" value="Winged helix-like DNA-binding domain superfamily/Winged helix DNA-binding domain"/>
    <property type="match status" value="1"/>
</dbReference>
<dbReference type="Pfam" id="PF03861">
    <property type="entry name" value="ANTAR"/>
    <property type="match status" value="1"/>
</dbReference>
<evidence type="ECO:0000256" key="2">
    <source>
        <dbReference type="ARBA" id="ARBA00023163"/>
    </source>
</evidence>
<keyword evidence="5" id="KW-1185">Reference proteome</keyword>
<reference evidence="4" key="1">
    <citation type="submission" date="2021-04" db="EMBL/GenBank/DDBJ databases">
        <title>Genome based classification of Actinospica acidithermotolerans sp. nov., an actinobacterium isolated from an Indonesian hot spring.</title>
        <authorList>
            <person name="Kusuma A.B."/>
            <person name="Putra K.E."/>
            <person name="Nafisah S."/>
            <person name="Loh J."/>
            <person name="Nouioui I."/>
            <person name="Goodfellow M."/>
        </authorList>
    </citation>
    <scope>NUCLEOTIDE SEQUENCE</scope>
    <source>
        <strain evidence="4">MGRD01-02</strain>
    </source>
</reference>
<accession>A0A941IN93</accession>
<comment type="caution">
    <text evidence="4">The sequence shown here is derived from an EMBL/GenBank/DDBJ whole genome shotgun (WGS) entry which is preliminary data.</text>
</comment>
<dbReference type="GO" id="GO:0003723">
    <property type="term" value="F:RNA binding"/>
    <property type="evidence" value="ECO:0007669"/>
    <property type="project" value="InterPro"/>
</dbReference>
<dbReference type="SMART" id="SM01012">
    <property type="entry name" value="ANTAR"/>
    <property type="match status" value="1"/>
</dbReference>
<dbReference type="AlphaFoldDB" id="A0A941IN93"/>